<keyword evidence="3" id="KW-1185">Reference proteome</keyword>
<proteinExistence type="predicted"/>
<feature type="region of interest" description="Disordered" evidence="1">
    <location>
        <begin position="1"/>
        <end position="79"/>
    </location>
</feature>
<dbReference type="AlphaFoldDB" id="A0AAV7QM30"/>
<accession>A0AAV7QM30</accession>
<feature type="compositionally biased region" description="Basic and acidic residues" evidence="1">
    <location>
        <begin position="10"/>
        <end position="45"/>
    </location>
</feature>
<dbReference type="Proteomes" id="UP001066276">
    <property type="component" value="Chromosome 6"/>
</dbReference>
<organism evidence="2 3">
    <name type="scientific">Pleurodeles waltl</name>
    <name type="common">Iberian ribbed newt</name>
    <dbReference type="NCBI Taxonomy" id="8319"/>
    <lineage>
        <taxon>Eukaryota</taxon>
        <taxon>Metazoa</taxon>
        <taxon>Chordata</taxon>
        <taxon>Craniata</taxon>
        <taxon>Vertebrata</taxon>
        <taxon>Euteleostomi</taxon>
        <taxon>Amphibia</taxon>
        <taxon>Batrachia</taxon>
        <taxon>Caudata</taxon>
        <taxon>Salamandroidea</taxon>
        <taxon>Salamandridae</taxon>
        <taxon>Pleurodelinae</taxon>
        <taxon>Pleurodeles</taxon>
    </lineage>
</organism>
<feature type="compositionally biased region" description="Basic and acidic residues" evidence="1">
    <location>
        <begin position="70"/>
        <end position="79"/>
    </location>
</feature>
<protein>
    <submittedName>
        <fullName evidence="2">Uncharacterized protein</fullName>
    </submittedName>
</protein>
<comment type="caution">
    <text evidence="2">The sequence shown here is derived from an EMBL/GenBank/DDBJ whole genome shotgun (WGS) entry which is preliminary data.</text>
</comment>
<evidence type="ECO:0000256" key="1">
    <source>
        <dbReference type="SAM" id="MobiDB-lite"/>
    </source>
</evidence>
<evidence type="ECO:0000313" key="3">
    <source>
        <dbReference type="Proteomes" id="UP001066276"/>
    </source>
</evidence>
<sequence>MKGSQVAHWESSRKENADKQETDAERCETGEEGKGENETDGKDAEEQSPEGNETASHVPGDIGKGIQDNNKQELRPSKI</sequence>
<reference evidence="2" key="1">
    <citation type="journal article" date="2022" name="bioRxiv">
        <title>Sequencing and chromosome-scale assembly of the giantPleurodeles waltlgenome.</title>
        <authorList>
            <person name="Brown T."/>
            <person name="Elewa A."/>
            <person name="Iarovenko S."/>
            <person name="Subramanian E."/>
            <person name="Araus A.J."/>
            <person name="Petzold A."/>
            <person name="Susuki M."/>
            <person name="Suzuki K.-i.T."/>
            <person name="Hayashi T."/>
            <person name="Toyoda A."/>
            <person name="Oliveira C."/>
            <person name="Osipova E."/>
            <person name="Leigh N.D."/>
            <person name="Simon A."/>
            <person name="Yun M.H."/>
        </authorList>
    </citation>
    <scope>NUCLEOTIDE SEQUENCE</scope>
    <source>
        <strain evidence="2">20211129_DDA</strain>
        <tissue evidence="2">Liver</tissue>
    </source>
</reference>
<name>A0AAV7QM30_PLEWA</name>
<gene>
    <name evidence="2" type="ORF">NDU88_007940</name>
</gene>
<dbReference type="EMBL" id="JANPWB010000010">
    <property type="protein sequence ID" value="KAJ1141612.1"/>
    <property type="molecule type" value="Genomic_DNA"/>
</dbReference>
<evidence type="ECO:0000313" key="2">
    <source>
        <dbReference type="EMBL" id="KAJ1141612.1"/>
    </source>
</evidence>